<evidence type="ECO:0000313" key="2">
    <source>
        <dbReference type="Proteomes" id="UP000828390"/>
    </source>
</evidence>
<dbReference type="AlphaFoldDB" id="A0A9D4JT93"/>
<dbReference type="Proteomes" id="UP000828390">
    <property type="component" value="Unassembled WGS sequence"/>
</dbReference>
<sequence length="55" mass="5994">MMLGVPATSECASGLTCDIQTFTCKRIVQKRQAGETSRIQRGNHVANKMATSLPR</sequence>
<keyword evidence="2" id="KW-1185">Reference proteome</keyword>
<proteinExistence type="predicted"/>
<reference evidence="1" key="1">
    <citation type="journal article" date="2019" name="bioRxiv">
        <title>The Genome of the Zebra Mussel, Dreissena polymorpha: A Resource for Invasive Species Research.</title>
        <authorList>
            <person name="McCartney M.A."/>
            <person name="Auch B."/>
            <person name="Kono T."/>
            <person name="Mallez S."/>
            <person name="Zhang Y."/>
            <person name="Obille A."/>
            <person name="Becker A."/>
            <person name="Abrahante J.E."/>
            <person name="Garbe J."/>
            <person name="Badalamenti J.P."/>
            <person name="Herman A."/>
            <person name="Mangelson H."/>
            <person name="Liachko I."/>
            <person name="Sullivan S."/>
            <person name="Sone E.D."/>
            <person name="Koren S."/>
            <person name="Silverstein K.A.T."/>
            <person name="Beckman K.B."/>
            <person name="Gohl D.M."/>
        </authorList>
    </citation>
    <scope>NUCLEOTIDE SEQUENCE</scope>
    <source>
        <strain evidence="1">Duluth1</strain>
        <tissue evidence="1">Whole animal</tissue>
    </source>
</reference>
<dbReference type="EMBL" id="JAIWYP010000005">
    <property type="protein sequence ID" value="KAH3819843.1"/>
    <property type="molecule type" value="Genomic_DNA"/>
</dbReference>
<gene>
    <name evidence="1" type="ORF">DPMN_121585</name>
</gene>
<accession>A0A9D4JT93</accession>
<evidence type="ECO:0000313" key="1">
    <source>
        <dbReference type="EMBL" id="KAH3819843.1"/>
    </source>
</evidence>
<organism evidence="1 2">
    <name type="scientific">Dreissena polymorpha</name>
    <name type="common">Zebra mussel</name>
    <name type="synonym">Mytilus polymorpha</name>
    <dbReference type="NCBI Taxonomy" id="45954"/>
    <lineage>
        <taxon>Eukaryota</taxon>
        <taxon>Metazoa</taxon>
        <taxon>Spiralia</taxon>
        <taxon>Lophotrochozoa</taxon>
        <taxon>Mollusca</taxon>
        <taxon>Bivalvia</taxon>
        <taxon>Autobranchia</taxon>
        <taxon>Heteroconchia</taxon>
        <taxon>Euheterodonta</taxon>
        <taxon>Imparidentia</taxon>
        <taxon>Neoheterodontei</taxon>
        <taxon>Myida</taxon>
        <taxon>Dreissenoidea</taxon>
        <taxon>Dreissenidae</taxon>
        <taxon>Dreissena</taxon>
    </lineage>
</organism>
<name>A0A9D4JT93_DREPO</name>
<protein>
    <submittedName>
        <fullName evidence="1">Uncharacterized protein</fullName>
    </submittedName>
</protein>
<comment type="caution">
    <text evidence="1">The sequence shown here is derived from an EMBL/GenBank/DDBJ whole genome shotgun (WGS) entry which is preliminary data.</text>
</comment>
<reference evidence="1" key="2">
    <citation type="submission" date="2020-11" db="EMBL/GenBank/DDBJ databases">
        <authorList>
            <person name="McCartney M.A."/>
            <person name="Auch B."/>
            <person name="Kono T."/>
            <person name="Mallez S."/>
            <person name="Becker A."/>
            <person name="Gohl D.M."/>
            <person name="Silverstein K.A.T."/>
            <person name="Koren S."/>
            <person name="Bechman K.B."/>
            <person name="Herman A."/>
            <person name="Abrahante J.E."/>
            <person name="Garbe J."/>
        </authorList>
    </citation>
    <scope>NUCLEOTIDE SEQUENCE</scope>
    <source>
        <strain evidence="1">Duluth1</strain>
        <tissue evidence="1">Whole animal</tissue>
    </source>
</reference>